<comment type="similarity">
    <text evidence="6">Belongs to the TVP38/TMEM64 family.</text>
</comment>
<dbReference type="PANTHER" id="PTHR12677">
    <property type="entry name" value="GOLGI APPARATUS MEMBRANE PROTEIN TVP38-RELATED"/>
    <property type="match status" value="1"/>
</dbReference>
<evidence type="ECO:0000313" key="8">
    <source>
        <dbReference type="EMBL" id="GAA0359540.1"/>
    </source>
</evidence>
<feature type="transmembrane region" description="Helical" evidence="6">
    <location>
        <begin position="12"/>
        <end position="30"/>
    </location>
</feature>
<comment type="caution">
    <text evidence="6">Lacks conserved residue(s) required for the propagation of feature annotation.</text>
</comment>
<comment type="caution">
    <text evidence="8">The sequence shown here is derived from an EMBL/GenBank/DDBJ whole genome shotgun (WGS) entry which is preliminary data.</text>
</comment>
<keyword evidence="2 6" id="KW-1003">Cell membrane</keyword>
<protein>
    <recommendedName>
        <fullName evidence="6">TVP38/TMEM64 family membrane protein</fullName>
    </recommendedName>
</protein>
<evidence type="ECO:0000256" key="4">
    <source>
        <dbReference type="ARBA" id="ARBA00022989"/>
    </source>
</evidence>
<evidence type="ECO:0000256" key="2">
    <source>
        <dbReference type="ARBA" id="ARBA00022475"/>
    </source>
</evidence>
<feature type="transmembrane region" description="Helical" evidence="6">
    <location>
        <begin position="139"/>
        <end position="157"/>
    </location>
</feature>
<name>A0ABN0XAS1_9LACT</name>
<keyword evidence="3 6" id="KW-0812">Transmembrane</keyword>
<dbReference type="Pfam" id="PF09335">
    <property type="entry name" value="VTT_dom"/>
    <property type="match status" value="1"/>
</dbReference>
<feature type="transmembrane region" description="Helical" evidence="6">
    <location>
        <begin position="89"/>
        <end position="106"/>
    </location>
</feature>
<dbReference type="EMBL" id="BAAACW010000061">
    <property type="protein sequence ID" value="GAA0359540.1"/>
    <property type="molecule type" value="Genomic_DNA"/>
</dbReference>
<reference evidence="8 9" key="1">
    <citation type="journal article" date="2019" name="Int. J. Syst. Evol. Microbiol.">
        <title>The Global Catalogue of Microorganisms (GCM) 10K type strain sequencing project: providing services to taxonomists for standard genome sequencing and annotation.</title>
        <authorList>
            <consortium name="The Broad Institute Genomics Platform"/>
            <consortium name="The Broad Institute Genome Sequencing Center for Infectious Disease"/>
            <person name="Wu L."/>
            <person name="Ma J."/>
        </authorList>
    </citation>
    <scope>NUCLEOTIDE SEQUENCE [LARGE SCALE GENOMIC DNA]</scope>
    <source>
        <strain evidence="8 9">JCM 12662</strain>
    </source>
</reference>
<dbReference type="RefSeq" id="WP_343754536.1">
    <property type="nucleotide sequence ID" value="NZ_BAAACW010000061.1"/>
</dbReference>
<keyword evidence="4 6" id="KW-1133">Transmembrane helix</keyword>
<evidence type="ECO:0000256" key="5">
    <source>
        <dbReference type="ARBA" id="ARBA00023136"/>
    </source>
</evidence>
<feature type="domain" description="VTT" evidence="7">
    <location>
        <begin position="69"/>
        <end position="183"/>
    </location>
</feature>
<comment type="subcellular location">
    <subcellularLocation>
        <location evidence="1 6">Cell membrane</location>
        <topology evidence="1 6">Multi-pass membrane protein</topology>
    </subcellularLocation>
</comment>
<dbReference type="Proteomes" id="UP001501166">
    <property type="component" value="Unassembled WGS sequence"/>
</dbReference>
<keyword evidence="5 6" id="KW-0472">Membrane</keyword>
<evidence type="ECO:0000256" key="3">
    <source>
        <dbReference type="ARBA" id="ARBA00022692"/>
    </source>
</evidence>
<keyword evidence="9" id="KW-1185">Reference proteome</keyword>
<gene>
    <name evidence="8" type="ORF">GCM10008932_10200</name>
</gene>
<sequence>MENILKKWEWKDALSLIGLGLTLFLVYFAWQAGAFESQEEFVEYVNSFGIYSVLLFTVLQTVQVFLPLLPSAITIPAGIVLFGPVFGNLYSYIGISLGSILTYLVVKRYGERAIGKLVSQKKIQKYEDKLTNGKKFERLFAIVMFVPFAPDNIFTYLAGLSDMSPKKVIAFILLGKPTSIVIYGLGLTTILEWIGIL</sequence>
<proteinExistence type="inferred from homology"/>
<dbReference type="InterPro" id="IPR015414">
    <property type="entry name" value="TMEM64"/>
</dbReference>
<evidence type="ECO:0000313" key="9">
    <source>
        <dbReference type="Proteomes" id="UP001501166"/>
    </source>
</evidence>
<dbReference type="PANTHER" id="PTHR12677:SF49">
    <property type="entry name" value="TVP38_TMEM64 FAMILY MEMBRANE PROTEIN"/>
    <property type="match status" value="1"/>
</dbReference>
<accession>A0ABN0XAS1</accession>
<dbReference type="InterPro" id="IPR032816">
    <property type="entry name" value="VTT_dom"/>
</dbReference>
<evidence type="ECO:0000256" key="6">
    <source>
        <dbReference type="RuleBase" id="RU366058"/>
    </source>
</evidence>
<evidence type="ECO:0000256" key="1">
    <source>
        <dbReference type="ARBA" id="ARBA00004651"/>
    </source>
</evidence>
<evidence type="ECO:0000259" key="7">
    <source>
        <dbReference type="Pfam" id="PF09335"/>
    </source>
</evidence>
<organism evidence="8 9">
    <name type="scientific">Alkalibacterium iburiense</name>
    <dbReference type="NCBI Taxonomy" id="290589"/>
    <lineage>
        <taxon>Bacteria</taxon>
        <taxon>Bacillati</taxon>
        <taxon>Bacillota</taxon>
        <taxon>Bacilli</taxon>
        <taxon>Lactobacillales</taxon>
        <taxon>Carnobacteriaceae</taxon>
        <taxon>Alkalibacterium</taxon>
    </lineage>
</organism>
<feature type="transmembrane region" description="Helical" evidence="6">
    <location>
        <begin position="169"/>
        <end position="194"/>
    </location>
</feature>